<keyword evidence="7 9" id="KW-0406">Ion transport</keyword>
<organism evidence="10 11">
    <name type="scientific">Pseudoxanthobacter soli DSM 19599</name>
    <dbReference type="NCBI Taxonomy" id="1123029"/>
    <lineage>
        <taxon>Bacteria</taxon>
        <taxon>Pseudomonadati</taxon>
        <taxon>Pseudomonadota</taxon>
        <taxon>Alphaproteobacteria</taxon>
        <taxon>Hyphomicrobiales</taxon>
        <taxon>Segnochrobactraceae</taxon>
        <taxon>Pseudoxanthobacter</taxon>
    </lineage>
</organism>
<dbReference type="PIRSF" id="PIRSF001265">
    <property type="entry name" value="H+-PPase"/>
    <property type="match status" value="1"/>
</dbReference>
<accession>A0A1M7Z5X3</accession>
<dbReference type="PANTHER" id="PTHR31998">
    <property type="entry name" value="K(+)-INSENSITIVE PYROPHOSPHATE-ENERGIZED PROTON PUMP"/>
    <property type="match status" value="1"/>
</dbReference>
<comment type="function">
    <text evidence="9">Proton pump that utilizes the energy of pyrophosphate hydrolysis as the driving force for proton movement across the membrane. Generates a proton motive force.</text>
</comment>
<keyword evidence="9" id="KW-0375">Hydrogen ion transport</keyword>
<dbReference type="HAMAP" id="MF_01129">
    <property type="entry name" value="PPase_energized_pump"/>
    <property type="match status" value="1"/>
</dbReference>
<evidence type="ECO:0000256" key="7">
    <source>
        <dbReference type="ARBA" id="ARBA00023065"/>
    </source>
</evidence>
<evidence type="ECO:0000256" key="4">
    <source>
        <dbReference type="ARBA" id="ARBA00022842"/>
    </source>
</evidence>
<keyword evidence="8 9" id="KW-0472">Membrane</keyword>
<comment type="caution">
    <text evidence="9">Lacks conserved residue(s) required for the propagation of feature annotation.</text>
</comment>
<feature type="transmembrane region" description="Helical" evidence="9">
    <location>
        <begin position="119"/>
        <end position="147"/>
    </location>
</feature>
<comment type="subunit">
    <text evidence="9">Homodimer.</text>
</comment>
<evidence type="ECO:0000256" key="8">
    <source>
        <dbReference type="ARBA" id="ARBA00023136"/>
    </source>
</evidence>
<dbReference type="GO" id="GO:0004427">
    <property type="term" value="F:inorganic diphosphate phosphatase activity"/>
    <property type="evidence" value="ECO:0007669"/>
    <property type="project" value="UniProtKB-UniRule"/>
</dbReference>
<feature type="transmembrane region" description="Helical" evidence="9">
    <location>
        <begin position="391"/>
        <end position="417"/>
    </location>
</feature>
<evidence type="ECO:0000256" key="5">
    <source>
        <dbReference type="ARBA" id="ARBA00022967"/>
    </source>
</evidence>
<keyword evidence="9" id="KW-1003">Cell membrane</keyword>
<evidence type="ECO:0000256" key="3">
    <source>
        <dbReference type="ARBA" id="ARBA00022692"/>
    </source>
</evidence>
<feature type="transmembrane region" description="Helical" evidence="9">
    <location>
        <begin position="51"/>
        <end position="71"/>
    </location>
</feature>
<dbReference type="EC" id="7.1.3.1" evidence="9"/>
<feature type="transmembrane region" description="Helical" evidence="9">
    <location>
        <begin position="473"/>
        <end position="490"/>
    </location>
</feature>
<evidence type="ECO:0000256" key="6">
    <source>
        <dbReference type="ARBA" id="ARBA00022989"/>
    </source>
</evidence>
<evidence type="ECO:0000256" key="1">
    <source>
        <dbReference type="ARBA" id="ARBA00004127"/>
    </source>
</evidence>
<dbReference type="NCBIfam" id="TIGR01104">
    <property type="entry name" value="V_PPase"/>
    <property type="match status" value="1"/>
</dbReference>
<dbReference type="NCBIfam" id="NF001960">
    <property type="entry name" value="PRK00733.3-5"/>
    <property type="match status" value="1"/>
</dbReference>
<dbReference type="Proteomes" id="UP000186406">
    <property type="component" value="Unassembled WGS sequence"/>
</dbReference>
<feature type="transmembrane region" description="Helical" evidence="9">
    <location>
        <begin position="297"/>
        <end position="321"/>
    </location>
</feature>
<feature type="transmembrane region" description="Helical" evidence="9">
    <location>
        <begin position="617"/>
        <end position="640"/>
    </location>
</feature>
<feature type="transmembrane region" description="Helical" evidence="9">
    <location>
        <begin position="590"/>
        <end position="611"/>
    </location>
</feature>
<keyword evidence="3 9" id="KW-0812">Transmembrane</keyword>
<reference evidence="10 11" key="1">
    <citation type="submission" date="2016-12" db="EMBL/GenBank/DDBJ databases">
        <authorList>
            <person name="Song W.-J."/>
            <person name="Kurnit D.M."/>
        </authorList>
    </citation>
    <scope>NUCLEOTIDE SEQUENCE [LARGE SCALE GENOMIC DNA]</scope>
    <source>
        <strain evidence="10 11">DSM 19599</strain>
    </source>
</reference>
<dbReference type="InterPro" id="IPR004131">
    <property type="entry name" value="PPase-energised_H-pump"/>
</dbReference>
<dbReference type="STRING" id="1123029.SAMN02745172_00243"/>
<comment type="cofactor">
    <cofactor evidence="9">
        <name>Mg(2+)</name>
        <dbReference type="ChEBI" id="CHEBI:18420"/>
    </cofactor>
</comment>
<feature type="transmembrane region" description="Helical" evidence="9">
    <location>
        <begin position="333"/>
        <end position="353"/>
    </location>
</feature>
<evidence type="ECO:0000313" key="11">
    <source>
        <dbReference type="Proteomes" id="UP000186406"/>
    </source>
</evidence>
<evidence type="ECO:0000256" key="2">
    <source>
        <dbReference type="ARBA" id="ARBA00022448"/>
    </source>
</evidence>
<dbReference type="OrthoDB" id="9808652at2"/>
<keyword evidence="2 9" id="KW-0813">Transport</keyword>
<protein>
    <recommendedName>
        <fullName evidence="9">K(+)-insensitive pyrophosphate-energized proton pump</fullName>
        <ecNumber evidence="9">7.1.3.1</ecNumber>
    </recommendedName>
    <alternativeName>
        <fullName evidence="9">Membrane-bound proton-translocating pyrophosphatase</fullName>
    </alternativeName>
    <alternativeName>
        <fullName evidence="9">Pyrophosphate-energized inorganic pyrophosphatase</fullName>
        <shortName evidence="9">H(+)-PPase</shortName>
    </alternativeName>
</protein>
<comment type="subcellular location">
    <subcellularLocation>
        <location evidence="9">Cell membrane</location>
        <topology evidence="9">Multi-pass membrane protein</topology>
    </subcellularLocation>
    <subcellularLocation>
        <location evidence="1">Endomembrane system</location>
        <topology evidence="1">Multi-pass membrane protein</topology>
    </subcellularLocation>
</comment>
<feature type="transmembrane region" description="Helical" evidence="9">
    <location>
        <begin position="159"/>
        <end position="177"/>
    </location>
</feature>
<dbReference type="GO" id="GO:0009678">
    <property type="term" value="F:diphosphate hydrolysis-driven proton transmembrane transporter activity"/>
    <property type="evidence" value="ECO:0007669"/>
    <property type="project" value="UniProtKB-UniRule"/>
</dbReference>
<feature type="transmembrane region" description="Helical" evidence="9">
    <location>
        <begin position="521"/>
        <end position="552"/>
    </location>
</feature>
<evidence type="ECO:0000313" key="10">
    <source>
        <dbReference type="EMBL" id="SHO60291.1"/>
    </source>
</evidence>
<comment type="catalytic activity">
    <reaction evidence="9">
        <text>diphosphate + H2O + H(+)(in) = 2 phosphate + 2 H(+)(out)</text>
        <dbReference type="Rhea" id="RHEA:13973"/>
        <dbReference type="ChEBI" id="CHEBI:15377"/>
        <dbReference type="ChEBI" id="CHEBI:15378"/>
        <dbReference type="ChEBI" id="CHEBI:33019"/>
        <dbReference type="ChEBI" id="CHEBI:43474"/>
        <dbReference type="EC" id="7.1.3.1"/>
    </reaction>
</comment>
<proteinExistence type="inferred from homology"/>
<feature type="transmembrane region" description="Helical" evidence="9">
    <location>
        <begin position="259"/>
        <end position="285"/>
    </location>
</feature>
<dbReference type="EMBL" id="FRXO01000001">
    <property type="protein sequence ID" value="SHO60291.1"/>
    <property type="molecule type" value="Genomic_DNA"/>
</dbReference>
<dbReference type="NCBIfam" id="NF001951">
    <property type="entry name" value="PRK00733.1-2"/>
    <property type="match status" value="1"/>
</dbReference>
<keyword evidence="4 9" id="KW-0460">Magnesium</keyword>
<dbReference type="RefSeq" id="WP_073625381.1">
    <property type="nucleotide sequence ID" value="NZ_FRXO01000001.1"/>
</dbReference>
<dbReference type="Pfam" id="PF03030">
    <property type="entry name" value="H_PPase"/>
    <property type="match status" value="1"/>
</dbReference>
<name>A0A1M7Z5X3_9HYPH</name>
<feature type="transmembrane region" description="Helical" evidence="9">
    <location>
        <begin position="78"/>
        <end position="99"/>
    </location>
</feature>
<gene>
    <name evidence="9" type="primary">hppA</name>
    <name evidence="10" type="ORF">SAMN02745172_00243</name>
</gene>
<dbReference type="AlphaFoldDB" id="A0A1M7Z5X3"/>
<keyword evidence="11" id="KW-1185">Reference proteome</keyword>
<evidence type="ECO:0000256" key="9">
    <source>
        <dbReference type="HAMAP-Rule" id="MF_01129"/>
    </source>
</evidence>
<dbReference type="GO" id="GO:0012505">
    <property type="term" value="C:endomembrane system"/>
    <property type="evidence" value="ECO:0007669"/>
    <property type="project" value="UniProtKB-SubCell"/>
</dbReference>
<feature type="site" description="Determinant of potassium independence" evidence="9">
    <location>
        <position position="468"/>
    </location>
</feature>
<keyword evidence="5 9" id="KW-1278">Translocase</keyword>
<sequence length="706" mass="72003">MGALGFVVLGGLLSIVYGAWAIRSVMAADAGTARMQEIAAAIREGAEAYLSRQYTTIAVVGVVIFLLFGFLMSWSVAIGFAFGALLSAAAGYIGMLVSVRANVRTAQAATRSLAAGLDIAFKSGAVTGMLVAGLALLGVSIYFGVMMGVAGHAPGDREVVNALVALGFGASLISIFARLGGGIFTKGADVGGDLVGKVEAGIPEDDPRNPATIADNVGDNVGDCAGMAADLFETYAVTIVATMVLGSIYFAGTDLVYRVMLYPLTIGAACVVTSIIGTFFVRLGASQSIMGALYKGFIATALLSLVALLPVTAAVFGGLSVDLAIGDKHFTPLSLFFCGVTGLAVTGLIVWITEYYTGTGFRPVRSIASASVTGHGTNVIQGLAVSLEATALPALVIVVGIIVANAFAGLFGIAIAVTTMLALAGMVVALDAFGPVTDNAGGIAEMADLPPSVRVSTDALDAVGNTTKAITKGYAIGSAGLGALVLFAAYTEDLRFFSANAAQHPYFATVGPIDFALSNPFVVVGLFLGGLLPFLFGGIAMTAVGRAAGAVVEEVRRQFREKPGIMAGTDRPDYGRAVDMLTRAAIREMIVPSLLPVLSPIVFYFVIEAIAGRANAFAALGAMLLGVIVTGLFVAISMTAGGGAWDNAKKYIEDGHHGGKGSDAHKAAVTGDTVGDPYKDTAGPAINPMIKITNIVALLLLAALAH</sequence>
<dbReference type="GO" id="GO:0005886">
    <property type="term" value="C:plasma membrane"/>
    <property type="evidence" value="ECO:0007669"/>
    <property type="project" value="UniProtKB-SubCell"/>
</dbReference>
<feature type="transmembrane region" description="Helical" evidence="9">
    <location>
        <begin position="235"/>
        <end position="252"/>
    </location>
</feature>
<dbReference type="GO" id="GO:0000287">
    <property type="term" value="F:magnesium ion binding"/>
    <property type="evidence" value="ECO:0007669"/>
    <property type="project" value="UniProtKB-UniRule"/>
</dbReference>
<keyword evidence="6 9" id="KW-1133">Transmembrane helix</keyword>
<comment type="similarity">
    <text evidence="9">Belongs to the H(+)-translocating pyrophosphatase (TC 3.A.10) family. K(+)-insensitive subfamily.</text>
</comment>